<sequence>MNADPRLRLLGAPASSDWPESAGAVLARLDETEVVVAASPDADAPARVAIAAFVAMIARLVPHVRIDCAGDLPVNWWQAESWDNLLERLKEVRATSTTAPTQQIKVGFGIAQEGYDLYVGGGDWNVLLGLAPVNLENGNAHALGVHAAACLAVSQVLIMVLRELGFPGVALTDQAGTSGRIETNLVDHGLHTIDRNTPEQFPPVPGRPLRVGFLGVGSVGTSALALLATACSPMLNRTLQASPSLEITAVDRDAFDPGRNPYRYPALLGGESDHKARGVVERLKVLGLAAEAVVADVGSWNSTKADPGWRGVLVSSVDTIPGRLDVADVLGERTLSAGVSGTELHVQWERFADGFACPFCDFVRADPPLTQAGVFAEVTGIPVSRVLALLLEGAALDASDVDMAIAAGRVPEQRREALMGAPLSDLVRQAYAEAEFRPQGNSAGPGADVVAVAAPQVSWLAGTLIAAELVKDMLGLPTLSRRVDLDAGGLPAGLVRSVPLDGTGTCVCHSGVRRRWYRAMYSAAETEPATPPRDSVSFLPTTSG</sequence>
<evidence type="ECO:0008006" key="4">
    <source>
        <dbReference type="Google" id="ProtNLM"/>
    </source>
</evidence>
<keyword evidence="3" id="KW-1185">Reference proteome</keyword>
<evidence type="ECO:0000313" key="3">
    <source>
        <dbReference type="Proteomes" id="UP000321798"/>
    </source>
</evidence>
<dbReference type="OrthoDB" id="9804427at2"/>
<dbReference type="EMBL" id="BKAL01000023">
    <property type="protein sequence ID" value="GEP71104.1"/>
    <property type="molecule type" value="Genomic_DNA"/>
</dbReference>
<comment type="caution">
    <text evidence="2">The sequence shown here is derived from an EMBL/GenBank/DDBJ whole genome shotgun (WGS) entry which is preliminary data.</text>
</comment>
<dbReference type="RefSeq" id="WP_146954871.1">
    <property type="nucleotide sequence ID" value="NZ_BAABBJ010000017.1"/>
</dbReference>
<name>A0A512PIS5_9CELL</name>
<gene>
    <name evidence="2" type="ORF">CSO01_38190</name>
</gene>
<reference evidence="2 3" key="1">
    <citation type="submission" date="2019-07" db="EMBL/GenBank/DDBJ databases">
        <title>Whole genome shotgun sequence of Cellulomonas soli NBRC 109434.</title>
        <authorList>
            <person name="Hosoyama A."/>
            <person name="Uohara A."/>
            <person name="Ohji S."/>
            <person name="Ichikawa N."/>
        </authorList>
    </citation>
    <scope>NUCLEOTIDE SEQUENCE [LARGE SCALE GENOMIC DNA]</scope>
    <source>
        <strain evidence="2 3">NBRC 109434</strain>
    </source>
</reference>
<evidence type="ECO:0000256" key="1">
    <source>
        <dbReference type="SAM" id="MobiDB-lite"/>
    </source>
</evidence>
<evidence type="ECO:0000313" key="2">
    <source>
        <dbReference type="EMBL" id="GEP71104.1"/>
    </source>
</evidence>
<protein>
    <recommendedName>
        <fullName evidence="4">THIF-type NAD/FAD binding fold domain-containing protein</fullName>
    </recommendedName>
</protein>
<dbReference type="AlphaFoldDB" id="A0A512PIS5"/>
<feature type="region of interest" description="Disordered" evidence="1">
    <location>
        <begin position="523"/>
        <end position="544"/>
    </location>
</feature>
<organism evidence="2 3">
    <name type="scientific">Cellulomonas soli</name>
    <dbReference type="NCBI Taxonomy" id="931535"/>
    <lineage>
        <taxon>Bacteria</taxon>
        <taxon>Bacillati</taxon>
        <taxon>Actinomycetota</taxon>
        <taxon>Actinomycetes</taxon>
        <taxon>Micrococcales</taxon>
        <taxon>Cellulomonadaceae</taxon>
        <taxon>Cellulomonas</taxon>
    </lineage>
</organism>
<dbReference type="Proteomes" id="UP000321798">
    <property type="component" value="Unassembled WGS sequence"/>
</dbReference>
<accession>A0A512PIS5</accession>
<proteinExistence type="predicted"/>